<dbReference type="InterPro" id="IPR002052">
    <property type="entry name" value="DNA_methylase_N6_adenine_CS"/>
</dbReference>
<protein>
    <submittedName>
        <fullName evidence="7">DNA (Cytosine-5-)-methyltransferase</fullName>
    </submittedName>
</protein>
<comment type="similarity">
    <text evidence="1">Belongs to the N(4)/N(6)-methyltransferase family.</text>
</comment>
<keyword evidence="8" id="KW-1185">Reference proteome</keyword>
<dbReference type="Pfam" id="PF18273">
    <property type="entry name" value="T3RM_EcoP15I_C"/>
    <property type="match status" value="1"/>
</dbReference>
<dbReference type="PATRIC" id="fig|157687.3.peg.522"/>
<dbReference type="Proteomes" id="UP000070483">
    <property type="component" value="Unassembled WGS sequence"/>
</dbReference>
<dbReference type="InterPro" id="IPR029063">
    <property type="entry name" value="SAM-dependent_MTases_sf"/>
</dbReference>
<dbReference type="GO" id="GO:0032259">
    <property type="term" value="P:methylation"/>
    <property type="evidence" value="ECO:0007669"/>
    <property type="project" value="UniProtKB-KW"/>
</dbReference>
<dbReference type="GO" id="GO:0008170">
    <property type="term" value="F:N-methyltransferase activity"/>
    <property type="evidence" value="ECO:0007669"/>
    <property type="project" value="InterPro"/>
</dbReference>
<dbReference type="InterPro" id="IPR041405">
    <property type="entry name" value="T3RM_EcoP15I_C"/>
</dbReference>
<keyword evidence="3 7" id="KW-0808">Transferase</keyword>
<organism evidence="7 8">
    <name type="scientific">Leptotrichia wadei</name>
    <dbReference type="NCBI Taxonomy" id="157687"/>
    <lineage>
        <taxon>Bacteria</taxon>
        <taxon>Fusobacteriati</taxon>
        <taxon>Fusobacteriota</taxon>
        <taxon>Fusobacteriia</taxon>
        <taxon>Fusobacteriales</taxon>
        <taxon>Leptotrichiaceae</taxon>
        <taxon>Leptotrichia</taxon>
    </lineage>
</organism>
<dbReference type="EMBL" id="LSDD01000034">
    <property type="protein sequence ID" value="KXB69117.1"/>
    <property type="molecule type" value="Genomic_DNA"/>
</dbReference>
<dbReference type="RefSeq" id="WP_082719363.1">
    <property type="nucleotide sequence ID" value="NZ_KQ960026.1"/>
</dbReference>
<feature type="domain" description="DNA methylase N-4/N-6" evidence="5">
    <location>
        <begin position="118"/>
        <end position="454"/>
    </location>
</feature>
<evidence type="ECO:0000313" key="8">
    <source>
        <dbReference type="Proteomes" id="UP000070483"/>
    </source>
</evidence>
<evidence type="ECO:0000313" key="7">
    <source>
        <dbReference type="EMBL" id="KXB69117.1"/>
    </source>
</evidence>
<dbReference type="Gene3D" id="3.40.50.150">
    <property type="entry name" value="Vaccinia Virus protein VP39"/>
    <property type="match status" value="1"/>
</dbReference>
<sequence length="653" mass="75723">MLKENLLKNEKIKPNSREIELLRQNFPQFFSKEGEFLLEKFKEMLKMDDVKIDKEGYELKFLGKNYARFLTSIETETVIVPNIKHNEEEINKNSENLYIIGDNLDALKHLLNSYSGKIKCIYIDPPYNTGSDGFVYNDNFGYTAENISEKMGIELEEAQRIIDMRGKSTHSAWLTFMYPRLVLARDLLKEDGAIFISIDDNEQANLKMICDEIFGEENFIEIFSWQKTSTPPNLSKKTKKSVEYILCYQKNECKTLKGLVKESKSTNGLMNQSNSIGTLVFPHESVETSIKNEKLEKGIYGTESYVIELLNDVEIRNGKFLNDIILKGKFKWSQDYLEEQIKLGTKIFIKTKALSPSYEKEEYDPEKPWNIIDRNFGVGTNENASDELDNLFYKNFSDKLYPKPTSLITYLLNMLELENNIILDFFSGSATTAHAVMQLNAEDDGNRKYIMVQLPEKTYKEKLNKKDEIKIVETPAYKAGYKTIDEIGIERIKRAAKKIKEETQAEIDYGFKIVKLETPNSNTLDKIVDFNPDDKKLILDNFIDEFKFGETEGYDTILTTWLNQDGYGMNVKSQKVLLKNFEIDVFENSAYVIKEGISSEDVMELITRVEKNEIAITRLVVYPYSVSFNVLHEMKKNFKNLRGNKELKLIERY</sequence>
<keyword evidence="4" id="KW-0949">S-adenosyl-L-methionine</keyword>
<keyword evidence="2 7" id="KW-0489">Methyltransferase</keyword>
<dbReference type="STRING" id="157687.HMPREF3180_00523"/>
<accession>A0A134AN46</accession>
<dbReference type="PIRSF" id="PIRSF015855">
    <property type="entry name" value="TypeIII_Mtase_mKpnI"/>
    <property type="match status" value="1"/>
</dbReference>
<dbReference type="InterPro" id="IPR002295">
    <property type="entry name" value="N4/N6-MTase_EcoPI_Mod-like"/>
</dbReference>
<dbReference type="Pfam" id="PF01555">
    <property type="entry name" value="N6_N4_Mtase"/>
    <property type="match status" value="1"/>
</dbReference>
<feature type="domain" description="Type III R-M EcoP15I C-terminal" evidence="6">
    <location>
        <begin position="552"/>
        <end position="647"/>
    </location>
</feature>
<evidence type="ECO:0000256" key="3">
    <source>
        <dbReference type="ARBA" id="ARBA00022679"/>
    </source>
</evidence>
<reference evidence="8" key="1">
    <citation type="submission" date="2016-01" db="EMBL/GenBank/DDBJ databases">
        <authorList>
            <person name="Mitreva M."/>
            <person name="Pepin K.H."/>
            <person name="Mihindukulasuriya K.A."/>
            <person name="Fulton R."/>
            <person name="Fronick C."/>
            <person name="O'Laughlin M."/>
            <person name="Miner T."/>
            <person name="Herter B."/>
            <person name="Rosa B.A."/>
            <person name="Cordes M."/>
            <person name="Tomlinson C."/>
            <person name="Wollam A."/>
            <person name="Palsikar V.B."/>
            <person name="Mardis E.R."/>
            <person name="Wilson R.K."/>
        </authorList>
    </citation>
    <scope>NUCLEOTIDE SEQUENCE [LARGE SCALE GENOMIC DNA]</scope>
    <source>
        <strain evidence="8">KA00185</strain>
    </source>
</reference>
<dbReference type="AlphaFoldDB" id="A0A134AN46"/>
<dbReference type="PRINTS" id="PR00506">
    <property type="entry name" value="D21N6MTFRASE"/>
</dbReference>
<proteinExistence type="inferred from homology"/>
<evidence type="ECO:0000256" key="4">
    <source>
        <dbReference type="ARBA" id="ARBA00022691"/>
    </source>
</evidence>
<dbReference type="OrthoDB" id="9800801at2"/>
<evidence type="ECO:0000256" key="1">
    <source>
        <dbReference type="ARBA" id="ARBA00006594"/>
    </source>
</evidence>
<dbReference type="GO" id="GO:0003677">
    <property type="term" value="F:DNA binding"/>
    <property type="evidence" value="ECO:0007669"/>
    <property type="project" value="InterPro"/>
</dbReference>
<evidence type="ECO:0000259" key="5">
    <source>
        <dbReference type="Pfam" id="PF01555"/>
    </source>
</evidence>
<dbReference type="SUPFAM" id="SSF53335">
    <property type="entry name" value="S-adenosyl-L-methionine-dependent methyltransferases"/>
    <property type="match status" value="1"/>
</dbReference>
<dbReference type="InterPro" id="IPR002941">
    <property type="entry name" value="DNA_methylase_N4/N6"/>
</dbReference>
<name>A0A134AN46_9FUSO</name>
<dbReference type="PROSITE" id="PS00092">
    <property type="entry name" value="N6_MTASE"/>
    <property type="match status" value="1"/>
</dbReference>
<comment type="caution">
    <text evidence="7">The sequence shown here is derived from an EMBL/GenBank/DDBJ whole genome shotgun (WGS) entry which is preliminary data.</text>
</comment>
<gene>
    <name evidence="7" type="ORF">HMPREF3180_00523</name>
</gene>
<evidence type="ECO:0000259" key="6">
    <source>
        <dbReference type="Pfam" id="PF18273"/>
    </source>
</evidence>
<evidence type="ECO:0000256" key="2">
    <source>
        <dbReference type="ARBA" id="ARBA00022603"/>
    </source>
</evidence>